<comment type="caution">
    <text evidence="2">The sequence shown here is derived from an EMBL/GenBank/DDBJ whole genome shotgun (WGS) entry which is preliminary data.</text>
</comment>
<dbReference type="OrthoDB" id="5102396at2759"/>
<dbReference type="Proteomes" id="UP000544331">
    <property type="component" value="Unassembled WGS sequence"/>
</dbReference>
<organism evidence="2 3">
    <name type="scientific">Fusarium mundagurra</name>
    <dbReference type="NCBI Taxonomy" id="1567541"/>
    <lineage>
        <taxon>Eukaryota</taxon>
        <taxon>Fungi</taxon>
        <taxon>Dikarya</taxon>
        <taxon>Ascomycota</taxon>
        <taxon>Pezizomycotina</taxon>
        <taxon>Sordariomycetes</taxon>
        <taxon>Hypocreomycetidae</taxon>
        <taxon>Hypocreales</taxon>
        <taxon>Nectriaceae</taxon>
        <taxon>Fusarium</taxon>
        <taxon>Fusarium fujikuroi species complex</taxon>
    </lineage>
</organism>
<gene>
    <name evidence="2" type="ORF">FMUND_6548</name>
</gene>
<keyword evidence="3" id="KW-1185">Reference proteome</keyword>
<dbReference type="EMBL" id="JAAOAN010000215">
    <property type="protein sequence ID" value="KAF5716036.1"/>
    <property type="molecule type" value="Genomic_DNA"/>
</dbReference>
<name>A0A8H6DFX1_9HYPO</name>
<sequence length="193" mass="21448">MDKQSERIPLQERFEAAASPPFYSVGLTKAHGAIYLNQYRLSQWLAASRGLLGSTTHMPARPPQPEEFPRGHLEEDHEMVLARLRKAQASLQTSLSRLDQDLQQLQSALLSTRRKSAVSTGLILQPLIPLAPSPIAILLIASRERQIWAVAAARSRVEALQVTLRSSQPVSPDEIAWLESEEWDGVNWGLVGL</sequence>
<accession>A0A8H6DFX1</accession>
<feature type="coiled-coil region" evidence="1">
    <location>
        <begin position="81"/>
        <end position="115"/>
    </location>
</feature>
<evidence type="ECO:0000313" key="2">
    <source>
        <dbReference type="EMBL" id="KAF5716036.1"/>
    </source>
</evidence>
<evidence type="ECO:0000313" key="3">
    <source>
        <dbReference type="Proteomes" id="UP000544331"/>
    </source>
</evidence>
<evidence type="ECO:0000256" key="1">
    <source>
        <dbReference type="SAM" id="Coils"/>
    </source>
</evidence>
<protein>
    <submittedName>
        <fullName evidence="2">Uncharacterized protein</fullName>
    </submittedName>
</protein>
<proteinExistence type="predicted"/>
<reference evidence="2 3" key="1">
    <citation type="submission" date="2020-05" db="EMBL/GenBank/DDBJ databases">
        <title>Identification and distribution of gene clusters putatively required for synthesis of sphingolipid metabolism inhibitors in phylogenetically diverse species of the filamentous fungus Fusarium.</title>
        <authorList>
            <person name="Kim H.-S."/>
            <person name="Busman M."/>
            <person name="Brown D.W."/>
            <person name="Divon H."/>
            <person name="Uhlig S."/>
            <person name="Proctor R.H."/>
        </authorList>
    </citation>
    <scope>NUCLEOTIDE SEQUENCE [LARGE SCALE GENOMIC DNA]</scope>
    <source>
        <strain evidence="2 3">NRRL 66235</strain>
    </source>
</reference>
<dbReference type="AlphaFoldDB" id="A0A8H6DFX1"/>
<keyword evidence="1" id="KW-0175">Coiled coil</keyword>